<keyword evidence="2" id="KW-0812">Transmembrane</keyword>
<feature type="transmembrane region" description="Helical" evidence="2">
    <location>
        <begin position="20"/>
        <end position="37"/>
    </location>
</feature>
<organism evidence="4 5">
    <name type="scientific">Oribacterium sinus</name>
    <dbReference type="NCBI Taxonomy" id="237576"/>
    <lineage>
        <taxon>Bacteria</taxon>
        <taxon>Bacillati</taxon>
        <taxon>Bacillota</taxon>
        <taxon>Clostridia</taxon>
        <taxon>Lachnospirales</taxon>
        <taxon>Lachnospiraceae</taxon>
        <taxon>Oribacterium</taxon>
    </lineage>
</organism>
<sequence>MERLESEEFEEIIMKSLQYILYTCLLSLLFSMAVFAADGQLSFSDPTAKVGEEITVNMKIKSDTPLARVDITLRYDSNALQFVSGTNTDGGAGTLRVHGTGDNSVANTLAFALKFKAASAGQSSITVEKQEIYSGDESLLNLTHVGKGAVNITAEETSSESAAETSASAEESEEAETKNEGVKLTAKDKSITIMNPGSDVKIPDGFWESTIDVDGHQVKGWVWKADTEHQYIIVYGMNDAGDLHFYRYDLKEKTIQRYFQDPLEAEQKKNAESYPTLLTQYDTLVGKYNVQTILSIVFALVALLLAALSIFLWQTRSRLKKVIAFQKETLERERKESRPNVERFSLKEEFPMKEKDFPEEEEEEGRTKLIGRRPNVHHEGENGSDIEDADLGATRAISLSAEDKKRLADKEKHKKEDSLEHTKEVELEIEEL</sequence>
<dbReference type="InterPro" id="IPR002102">
    <property type="entry name" value="Cohesin_dom"/>
</dbReference>
<reference evidence="4" key="1">
    <citation type="submission" date="2020-04" db="EMBL/GenBank/DDBJ databases">
        <title>Deep metagenomics examines the oral microbiome during advanced dental caries in children, revealing novel taxa and co-occurrences with host molecules.</title>
        <authorList>
            <person name="Baker J.L."/>
            <person name="Morton J.T."/>
            <person name="Dinis M."/>
            <person name="Alvarez R."/>
            <person name="Tran N.C."/>
            <person name="Knight R."/>
            <person name="Edlund A."/>
        </authorList>
    </citation>
    <scope>NUCLEOTIDE SEQUENCE</scope>
    <source>
        <strain evidence="4">JCVI_38_bin.19</strain>
    </source>
</reference>
<feature type="transmembrane region" description="Helical" evidence="2">
    <location>
        <begin position="293"/>
        <end position="313"/>
    </location>
</feature>
<keyword evidence="2" id="KW-0472">Membrane</keyword>
<evidence type="ECO:0000259" key="3">
    <source>
        <dbReference type="Pfam" id="PF00963"/>
    </source>
</evidence>
<dbReference type="Gene3D" id="2.60.40.680">
    <property type="match status" value="1"/>
</dbReference>
<feature type="compositionally biased region" description="Low complexity" evidence="1">
    <location>
        <begin position="154"/>
        <end position="169"/>
    </location>
</feature>
<dbReference type="CDD" id="cd08547">
    <property type="entry name" value="Type_II_cohesin"/>
    <property type="match status" value="1"/>
</dbReference>
<evidence type="ECO:0000313" key="5">
    <source>
        <dbReference type="Proteomes" id="UP000775770"/>
    </source>
</evidence>
<dbReference type="Proteomes" id="UP000775770">
    <property type="component" value="Unassembled WGS sequence"/>
</dbReference>
<evidence type="ECO:0000256" key="1">
    <source>
        <dbReference type="SAM" id="MobiDB-lite"/>
    </source>
</evidence>
<dbReference type="SUPFAM" id="SSF49384">
    <property type="entry name" value="Carbohydrate-binding domain"/>
    <property type="match status" value="1"/>
</dbReference>
<proteinExistence type="predicted"/>
<dbReference type="Pfam" id="PF00963">
    <property type="entry name" value="Cohesin"/>
    <property type="match status" value="1"/>
</dbReference>
<dbReference type="InterPro" id="IPR008965">
    <property type="entry name" value="CBM2/CBM3_carb-bd_dom_sf"/>
</dbReference>
<dbReference type="EMBL" id="JABZRA010000173">
    <property type="protein sequence ID" value="MBF1273547.1"/>
    <property type="molecule type" value="Genomic_DNA"/>
</dbReference>
<evidence type="ECO:0000313" key="4">
    <source>
        <dbReference type="EMBL" id="MBF1273547.1"/>
    </source>
</evidence>
<feature type="compositionally biased region" description="Basic and acidic residues" evidence="1">
    <location>
        <begin position="401"/>
        <end position="426"/>
    </location>
</feature>
<feature type="domain" description="Cohesin" evidence="3">
    <location>
        <begin position="40"/>
        <end position="144"/>
    </location>
</feature>
<dbReference type="AlphaFoldDB" id="A0A930DKR7"/>
<gene>
    <name evidence="4" type="ORF">HXM90_09070</name>
</gene>
<feature type="region of interest" description="Disordered" evidence="1">
    <location>
        <begin position="154"/>
        <end position="182"/>
    </location>
</feature>
<keyword evidence="2" id="KW-1133">Transmembrane helix</keyword>
<dbReference type="GO" id="GO:0030246">
    <property type="term" value="F:carbohydrate binding"/>
    <property type="evidence" value="ECO:0007669"/>
    <property type="project" value="InterPro"/>
</dbReference>
<comment type="caution">
    <text evidence="4">The sequence shown here is derived from an EMBL/GenBank/DDBJ whole genome shotgun (WGS) entry which is preliminary data.</text>
</comment>
<accession>A0A930DKR7</accession>
<name>A0A930DKR7_9FIRM</name>
<feature type="region of interest" description="Disordered" evidence="1">
    <location>
        <begin position="352"/>
        <end position="432"/>
    </location>
</feature>
<dbReference type="GO" id="GO:0000272">
    <property type="term" value="P:polysaccharide catabolic process"/>
    <property type="evidence" value="ECO:0007669"/>
    <property type="project" value="InterPro"/>
</dbReference>
<protein>
    <submittedName>
        <fullName evidence="4">Cohesin</fullName>
    </submittedName>
</protein>
<evidence type="ECO:0000256" key="2">
    <source>
        <dbReference type="SAM" id="Phobius"/>
    </source>
</evidence>